<evidence type="ECO:0000259" key="3">
    <source>
        <dbReference type="PROSITE" id="PS51898"/>
    </source>
</evidence>
<name>A0ABS8BKF9_9NEIS</name>
<dbReference type="Pfam" id="PF00589">
    <property type="entry name" value="Phage_integrase"/>
    <property type="match status" value="1"/>
</dbReference>
<dbReference type="InterPro" id="IPR002104">
    <property type="entry name" value="Integrase_catalytic"/>
</dbReference>
<dbReference type="InterPro" id="IPR011010">
    <property type="entry name" value="DNA_brk_join_enz"/>
</dbReference>
<keyword evidence="5" id="KW-1185">Reference proteome</keyword>
<dbReference type="PANTHER" id="PTHR30349">
    <property type="entry name" value="PHAGE INTEGRASE-RELATED"/>
    <property type="match status" value="1"/>
</dbReference>
<dbReference type="InterPro" id="IPR050090">
    <property type="entry name" value="Tyrosine_recombinase_XerCD"/>
</dbReference>
<feature type="domain" description="Tyr recombinase" evidence="3">
    <location>
        <begin position="193"/>
        <end position="385"/>
    </location>
</feature>
<dbReference type="Gene3D" id="1.10.443.10">
    <property type="entry name" value="Intergrase catalytic core"/>
    <property type="match status" value="1"/>
</dbReference>
<dbReference type="SUPFAM" id="SSF56349">
    <property type="entry name" value="DNA breaking-rejoining enzymes"/>
    <property type="match status" value="1"/>
</dbReference>
<evidence type="ECO:0000313" key="4">
    <source>
        <dbReference type="EMBL" id="MCB5196208.1"/>
    </source>
</evidence>
<accession>A0ABS8BKF9</accession>
<dbReference type="InterPro" id="IPR013762">
    <property type="entry name" value="Integrase-like_cat_sf"/>
</dbReference>
<keyword evidence="2" id="KW-0233">DNA recombination</keyword>
<organism evidence="4 5">
    <name type="scientific">Deefgea salmonis</name>
    <dbReference type="NCBI Taxonomy" id="2875502"/>
    <lineage>
        <taxon>Bacteria</taxon>
        <taxon>Pseudomonadati</taxon>
        <taxon>Pseudomonadota</taxon>
        <taxon>Betaproteobacteria</taxon>
        <taxon>Neisseriales</taxon>
        <taxon>Chitinibacteraceae</taxon>
        <taxon>Deefgea</taxon>
    </lineage>
</organism>
<protein>
    <submittedName>
        <fullName evidence="4">Site-specific integrase</fullName>
    </submittedName>
</protein>
<proteinExistence type="predicted"/>
<dbReference type="PANTHER" id="PTHR30349:SF64">
    <property type="entry name" value="PROPHAGE INTEGRASE INTD-RELATED"/>
    <property type="match status" value="1"/>
</dbReference>
<keyword evidence="1" id="KW-0229">DNA integration</keyword>
<evidence type="ECO:0000256" key="2">
    <source>
        <dbReference type="ARBA" id="ARBA00023172"/>
    </source>
</evidence>
<evidence type="ECO:0000256" key="1">
    <source>
        <dbReference type="ARBA" id="ARBA00022908"/>
    </source>
</evidence>
<dbReference type="Proteomes" id="UP001198034">
    <property type="component" value="Unassembled WGS sequence"/>
</dbReference>
<dbReference type="CDD" id="cd00796">
    <property type="entry name" value="INT_Rci_Hp1_C"/>
    <property type="match status" value="1"/>
</dbReference>
<gene>
    <name evidence="4" type="ORF">LG219_07925</name>
</gene>
<dbReference type="RefSeq" id="WP_226763973.1">
    <property type="nucleotide sequence ID" value="NZ_JAJAWG010000003.1"/>
</dbReference>
<sequence>MAGKLITERVGVNGDVSFLVRIREAGVAVSKTCKTKKEAEKFIREVKSKIDRGESVDITKIKKMTLAQIFTEYLKHNTVAPGKRYDLEKLKLEIGKVPLGNFKSGTFALYLKAKLEQVIPDQVTKKKPSPLYAGHKILDVKTGELVTKTYSESTIRKLYYAIRTSLKWHAKHHDYTFDRKPFDENSPPKAWIPRDRILETGELDSLLAATEKMYVKREELRCLILWQYYSCMRAGETLLMKWNEIHLDESNPSNSYIFVPKENTKIADKKNAEDRKVPLRPEFYHFIKDRLMKLKKDGQSLVFGDYWQSSSVLAARFKIICKNAKVTNFKIHDLRHCAVSWYFVNTNLTDIEISKISGHIELGTLKRYATLRHSDIGAKLWANAA</sequence>
<evidence type="ECO:0000313" key="5">
    <source>
        <dbReference type="Proteomes" id="UP001198034"/>
    </source>
</evidence>
<comment type="caution">
    <text evidence="4">The sequence shown here is derived from an EMBL/GenBank/DDBJ whole genome shotgun (WGS) entry which is preliminary data.</text>
</comment>
<reference evidence="4 5" key="1">
    <citation type="submission" date="2021-10" db="EMBL/GenBank/DDBJ databases">
        <authorList>
            <person name="Chen M."/>
        </authorList>
    </citation>
    <scope>NUCLEOTIDE SEQUENCE [LARGE SCALE GENOMIC DNA]</scope>
    <source>
        <strain evidence="4 5">H3-26</strain>
    </source>
</reference>
<dbReference type="PROSITE" id="PS51898">
    <property type="entry name" value="TYR_RECOMBINASE"/>
    <property type="match status" value="1"/>
</dbReference>
<dbReference type="EMBL" id="JAJAWG010000003">
    <property type="protein sequence ID" value="MCB5196208.1"/>
    <property type="molecule type" value="Genomic_DNA"/>
</dbReference>